<reference evidence="2" key="1">
    <citation type="submission" date="2016-06" db="EMBL/GenBank/DDBJ databases">
        <authorList>
            <person name="Varghese N."/>
            <person name="Submissions Spin"/>
        </authorList>
    </citation>
    <scope>NUCLEOTIDE SEQUENCE [LARGE SCALE GENOMIC DNA]</scope>
    <source>
        <strain evidence="2">DSM 43816</strain>
    </source>
</reference>
<proteinExistence type="predicted"/>
<evidence type="ECO:0008006" key="3">
    <source>
        <dbReference type="Google" id="ProtNLM"/>
    </source>
</evidence>
<dbReference type="InParanoid" id="A0A1C4V9U6"/>
<evidence type="ECO:0000313" key="1">
    <source>
        <dbReference type="EMBL" id="SCE80737.1"/>
    </source>
</evidence>
<dbReference type="OrthoDB" id="3389650at2"/>
<organism evidence="1 2">
    <name type="scientific">Micromonospora echinospora</name>
    <name type="common">Micromonospora purpurea</name>
    <dbReference type="NCBI Taxonomy" id="1877"/>
    <lineage>
        <taxon>Bacteria</taxon>
        <taxon>Bacillati</taxon>
        <taxon>Actinomycetota</taxon>
        <taxon>Actinomycetes</taxon>
        <taxon>Micromonosporales</taxon>
        <taxon>Micromonosporaceae</taxon>
        <taxon>Micromonospora</taxon>
    </lineage>
</organism>
<protein>
    <recommendedName>
        <fullName evidence="3">Excreted virulence factor EspC, type VII ESX diderm</fullName>
    </recommendedName>
</protein>
<dbReference type="AlphaFoldDB" id="A0A1C4V9U6"/>
<dbReference type="Proteomes" id="UP000198253">
    <property type="component" value="Chromosome I"/>
</dbReference>
<name>A0A1C4V9U6_MICEC</name>
<dbReference type="EMBL" id="LT607413">
    <property type="protein sequence ID" value="SCE80737.1"/>
    <property type="molecule type" value="Genomic_DNA"/>
</dbReference>
<dbReference type="RefSeq" id="WP_088980642.1">
    <property type="nucleotide sequence ID" value="NZ_LT607413.1"/>
</dbReference>
<evidence type="ECO:0000313" key="2">
    <source>
        <dbReference type="Proteomes" id="UP000198253"/>
    </source>
</evidence>
<sequence length="101" mass="10921">MTSKHISSEAIEAIREHLRRNALSGPNGVDAIKAKLADTEIGFPHFGVVGVPIAVAYGDAREKASTALTEIRETVDDYLDELATARDTWIRAENANTVVTT</sequence>
<keyword evidence="2" id="KW-1185">Reference proteome</keyword>
<accession>A0A1C4V9U6</accession>
<gene>
    <name evidence="1" type="ORF">GA0070618_1076</name>
</gene>